<organism evidence="2 3">
    <name type="scientific">Corchorus capsularis</name>
    <name type="common">Jute</name>
    <dbReference type="NCBI Taxonomy" id="210143"/>
    <lineage>
        <taxon>Eukaryota</taxon>
        <taxon>Viridiplantae</taxon>
        <taxon>Streptophyta</taxon>
        <taxon>Embryophyta</taxon>
        <taxon>Tracheophyta</taxon>
        <taxon>Spermatophyta</taxon>
        <taxon>Magnoliopsida</taxon>
        <taxon>eudicotyledons</taxon>
        <taxon>Gunneridae</taxon>
        <taxon>Pentapetalae</taxon>
        <taxon>rosids</taxon>
        <taxon>malvids</taxon>
        <taxon>Malvales</taxon>
        <taxon>Malvaceae</taxon>
        <taxon>Grewioideae</taxon>
        <taxon>Apeibeae</taxon>
        <taxon>Corchorus</taxon>
    </lineage>
</organism>
<protein>
    <recommendedName>
        <fullName evidence="1">F-box domain-containing protein</fullName>
    </recommendedName>
</protein>
<dbReference type="STRING" id="210143.A0A1R3IQF8"/>
<dbReference type="EMBL" id="AWWV01009671">
    <property type="protein sequence ID" value="OMO84825.1"/>
    <property type="molecule type" value="Genomic_DNA"/>
</dbReference>
<proteinExistence type="predicted"/>
<evidence type="ECO:0000259" key="1">
    <source>
        <dbReference type="Pfam" id="PF00646"/>
    </source>
</evidence>
<dbReference type="Pfam" id="PF00646">
    <property type="entry name" value="F-box"/>
    <property type="match status" value="1"/>
</dbReference>
<comment type="caution">
    <text evidence="2">The sequence shown here is derived from an EMBL/GenBank/DDBJ whole genome shotgun (WGS) entry which is preliminary data.</text>
</comment>
<reference evidence="2 3" key="1">
    <citation type="submission" date="2013-09" db="EMBL/GenBank/DDBJ databases">
        <title>Corchorus capsularis genome sequencing.</title>
        <authorList>
            <person name="Alam M."/>
            <person name="Haque M.S."/>
            <person name="Islam M.S."/>
            <person name="Emdad E.M."/>
            <person name="Islam M.M."/>
            <person name="Ahmed B."/>
            <person name="Halim A."/>
            <person name="Hossen Q.M.M."/>
            <person name="Hossain M.Z."/>
            <person name="Ahmed R."/>
            <person name="Khan M.M."/>
            <person name="Islam R."/>
            <person name="Rashid M.M."/>
            <person name="Khan S.A."/>
            <person name="Rahman M.S."/>
            <person name="Alam M."/>
        </authorList>
    </citation>
    <scope>NUCLEOTIDE SEQUENCE [LARGE SCALE GENOMIC DNA]</scope>
    <source>
        <strain evidence="3">cv. CVL-1</strain>
        <tissue evidence="2">Whole seedling</tissue>
    </source>
</reference>
<dbReference type="AlphaFoldDB" id="A0A1R3IQF8"/>
<dbReference type="InterPro" id="IPR001810">
    <property type="entry name" value="F-box_dom"/>
</dbReference>
<dbReference type="Proteomes" id="UP000188268">
    <property type="component" value="Unassembled WGS sequence"/>
</dbReference>
<dbReference type="InterPro" id="IPR032675">
    <property type="entry name" value="LRR_dom_sf"/>
</dbReference>
<dbReference type="Gramene" id="OMO84825">
    <property type="protein sequence ID" value="OMO84825"/>
    <property type="gene ID" value="CCACVL1_10624"/>
</dbReference>
<dbReference type="SUPFAM" id="SSF52047">
    <property type="entry name" value="RNI-like"/>
    <property type="match status" value="1"/>
</dbReference>
<dbReference type="InterPro" id="IPR036047">
    <property type="entry name" value="F-box-like_dom_sf"/>
</dbReference>
<sequence>MNRSKRCKVSIDKNRESCSRRWEDLDYNILRVIFNLVSDKDLLCNVTGVCRSWQRACLDLLFWSDPKAKALDFRNLTSSLGIKKETGMVFSEGVDLLRRVWPRIARNILEGEGEDADWGRSLTKIFIPAPLCFVLVDEDLVSMAERTPGVESLILFGSSGITRGGFAKAMVYWRNVTHLGLGERSSSLWKTTMDMEILEEMGKSCPKLATLEIRSSTRLETEAARAIVRSVPKLMTLRLENVKVFKGAIRLIISNSPELKVIEFRSCDLRFENSRLSSDTYRFSFDWTRKGDSEEWCFQYCSALVTDDIEHKVEFPVSDDYDLWIH</sequence>
<dbReference type="Gene3D" id="3.80.10.10">
    <property type="entry name" value="Ribonuclease Inhibitor"/>
    <property type="match status" value="1"/>
</dbReference>
<gene>
    <name evidence="2" type="ORF">CCACVL1_10624</name>
</gene>
<dbReference type="OrthoDB" id="1929062at2759"/>
<dbReference type="PANTHER" id="PTHR38926">
    <property type="entry name" value="F-BOX DOMAIN CONTAINING PROTEIN, EXPRESSED"/>
    <property type="match status" value="1"/>
</dbReference>
<dbReference type="SUPFAM" id="SSF81383">
    <property type="entry name" value="F-box domain"/>
    <property type="match status" value="1"/>
</dbReference>
<accession>A0A1R3IQF8</accession>
<dbReference type="Gene3D" id="1.20.1280.50">
    <property type="match status" value="1"/>
</dbReference>
<feature type="domain" description="F-box" evidence="1">
    <location>
        <begin position="22"/>
        <end position="64"/>
    </location>
</feature>
<name>A0A1R3IQF8_COCAP</name>
<keyword evidence="3" id="KW-1185">Reference proteome</keyword>
<evidence type="ECO:0000313" key="2">
    <source>
        <dbReference type="EMBL" id="OMO84825.1"/>
    </source>
</evidence>
<dbReference type="PANTHER" id="PTHR38926:SF5">
    <property type="entry name" value="F-BOX AND LEUCINE-RICH REPEAT PROTEIN 6"/>
    <property type="match status" value="1"/>
</dbReference>
<evidence type="ECO:0000313" key="3">
    <source>
        <dbReference type="Proteomes" id="UP000188268"/>
    </source>
</evidence>